<proteinExistence type="predicted"/>
<reference evidence="3" key="2">
    <citation type="submission" date="2015-01" db="EMBL/GenBank/DDBJ databases">
        <title>Evolutionary Origins and Diversification of the Mycorrhizal Mutualists.</title>
        <authorList>
            <consortium name="DOE Joint Genome Institute"/>
            <consortium name="Mycorrhizal Genomics Consortium"/>
            <person name="Kohler A."/>
            <person name="Kuo A."/>
            <person name="Nagy L.G."/>
            <person name="Floudas D."/>
            <person name="Copeland A."/>
            <person name="Barry K.W."/>
            <person name="Cichocki N."/>
            <person name="Veneault-Fourrey C."/>
            <person name="LaButti K."/>
            <person name="Lindquist E.A."/>
            <person name="Lipzen A."/>
            <person name="Lundell T."/>
            <person name="Morin E."/>
            <person name="Murat C."/>
            <person name="Riley R."/>
            <person name="Ohm R."/>
            <person name="Sun H."/>
            <person name="Tunlid A."/>
            <person name="Henrissat B."/>
            <person name="Grigoriev I.V."/>
            <person name="Hibbett D.S."/>
            <person name="Martin F."/>
        </authorList>
    </citation>
    <scope>NUCLEOTIDE SEQUENCE [LARGE SCALE GENOMIC DNA]</scope>
    <source>
        <strain evidence="3">F 1598</strain>
    </source>
</reference>
<accession>A0A0C3AQ86</accession>
<dbReference type="Proteomes" id="UP000054166">
    <property type="component" value="Unassembled WGS sequence"/>
</dbReference>
<protein>
    <submittedName>
        <fullName evidence="2">Uncharacterized protein</fullName>
    </submittedName>
</protein>
<dbReference type="AlphaFoldDB" id="A0A0C3AQ86"/>
<evidence type="ECO:0000313" key="2">
    <source>
        <dbReference type="EMBL" id="KIM76083.1"/>
    </source>
</evidence>
<dbReference type="HOGENOM" id="CLU_2159374_0_0_1"/>
<keyword evidence="3" id="KW-1185">Reference proteome</keyword>
<dbReference type="InParanoid" id="A0A0C3AQ86"/>
<evidence type="ECO:0000313" key="3">
    <source>
        <dbReference type="Proteomes" id="UP000054166"/>
    </source>
</evidence>
<feature type="compositionally biased region" description="Basic and acidic residues" evidence="1">
    <location>
        <begin position="91"/>
        <end position="111"/>
    </location>
</feature>
<evidence type="ECO:0000256" key="1">
    <source>
        <dbReference type="SAM" id="MobiDB-lite"/>
    </source>
</evidence>
<feature type="region of interest" description="Disordered" evidence="1">
    <location>
        <begin position="69"/>
        <end position="111"/>
    </location>
</feature>
<dbReference type="EMBL" id="KN833039">
    <property type="protein sequence ID" value="KIM76083.1"/>
    <property type="molecule type" value="Genomic_DNA"/>
</dbReference>
<organism evidence="2 3">
    <name type="scientific">Piloderma croceum (strain F 1598)</name>
    <dbReference type="NCBI Taxonomy" id="765440"/>
    <lineage>
        <taxon>Eukaryota</taxon>
        <taxon>Fungi</taxon>
        <taxon>Dikarya</taxon>
        <taxon>Basidiomycota</taxon>
        <taxon>Agaricomycotina</taxon>
        <taxon>Agaricomycetes</taxon>
        <taxon>Agaricomycetidae</taxon>
        <taxon>Atheliales</taxon>
        <taxon>Atheliaceae</taxon>
        <taxon>Piloderma</taxon>
    </lineage>
</organism>
<sequence length="111" mass="12329">MLESHHQLQISKVNKGLNRETFEVGTLNKDNWEALVVVALVKHGAVHGNKHYIAGSVTMLDHSRLTISNVPSAMKKTNREAGETGTNPGRGTRDRQQRQEDKMASRDRGGQ</sequence>
<reference evidence="2 3" key="1">
    <citation type="submission" date="2014-04" db="EMBL/GenBank/DDBJ databases">
        <authorList>
            <consortium name="DOE Joint Genome Institute"/>
            <person name="Kuo A."/>
            <person name="Tarkka M."/>
            <person name="Buscot F."/>
            <person name="Kohler A."/>
            <person name="Nagy L.G."/>
            <person name="Floudas D."/>
            <person name="Copeland A."/>
            <person name="Barry K.W."/>
            <person name="Cichocki N."/>
            <person name="Veneault-Fourrey C."/>
            <person name="LaButti K."/>
            <person name="Lindquist E.A."/>
            <person name="Lipzen A."/>
            <person name="Lundell T."/>
            <person name="Morin E."/>
            <person name="Murat C."/>
            <person name="Sun H."/>
            <person name="Tunlid A."/>
            <person name="Henrissat B."/>
            <person name="Grigoriev I.V."/>
            <person name="Hibbett D.S."/>
            <person name="Martin F."/>
            <person name="Nordberg H.P."/>
            <person name="Cantor M.N."/>
            <person name="Hua S.X."/>
        </authorList>
    </citation>
    <scope>NUCLEOTIDE SEQUENCE [LARGE SCALE GENOMIC DNA]</scope>
    <source>
        <strain evidence="2 3">F 1598</strain>
    </source>
</reference>
<name>A0A0C3AQ86_PILCF</name>
<gene>
    <name evidence="2" type="ORF">PILCRDRAFT_91812</name>
</gene>